<evidence type="ECO:0000313" key="4">
    <source>
        <dbReference type="Proteomes" id="UP000807159"/>
    </source>
</evidence>
<dbReference type="GO" id="GO:0008270">
    <property type="term" value="F:zinc ion binding"/>
    <property type="evidence" value="ECO:0007669"/>
    <property type="project" value="InterPro"/>
</dbReference>
<gene>
    <name evidence="3" type="ORF">H0E87_003109</name>
</gene>
<keyword evidence="4" id="KW-1185">Reference proteome</keyword>
<evidence type="ECO:0000313" key="3">
    <source>
        <dbReference type="EMBL" id="KAH8522356.1"/>
    </source>
</evidence>
<evidence type="ECO:0000256" key="1">
    <source>
        <dbReference type="ARBA" id="ARBA00006643"/>
    </source>
</evidence>
<comment type="caution">
    <text evidence="3">The sequence shown here is derived from an EMBL/GenBank/DDBJ whole genome shotgun (WGS) entry which is preliminary data.</text>
</comment>
<dbReference type="Proteomes" id="UP000807159">
    <property type="component" value="Chromosome 1"/>
</dbReference>
<dbReference type="InterPro" id="IPR032867">
    <property type="entry name" value="DYW_dom"/>
</dbReference>
<sequence length="103" mass="11693">MVSLLARVCLFDEARAFIEKHHIERSAEVLRALLDGCWIHHGRNIETEAQRPASDVSLHDEDEERECIQIGHSEMLALSFALISTQPGAAIRFSKILRVLRMS</sequence>
<proteinExistence type="inferred from homology"/>
<dbReference type="Pfam" id="PF14432">
    <property type="entry name" value="DYW_deaminase"/>
    <property type="match status" value="1"/>
</dbReference>
<comment type="similarity">
    <text evidence="1">Belongs to the PPR family. PCMP-H subfamily.</text>
</comment>
<evidence type="ECO:0000259" key="2">
    <source>
        <dbReference type="Pfam" id="PF14432"/>
    </source>
</evidence>
<organism evidence="3 4">
    <name type="scientific">Populus deltoides</name>
    <name type="common">Eastern poplar</name>
    <name type="synonym">Eastern cottonwood</name>
    <dbReference type="NCBI Taxonomy" id="3696"/>
    <lineage>
        <taxon>Eukaryota</taxon>
        <taxon>Viridiplantae</taxon>
        <taxon>Streptophyta</taxon>
        <taxon>Embryophyta</taxon>
        <taxon>Tracheophyta</taxon>
        <taxon>Spermatophyta</taxon>
        <taxon>Magnoliopsida</taxon>
        <taxon>eudicotyledons</taxon>
        <taxon>Gunneridae</taxon>
        <taxon>Pentapetalae</taxon>
        <taxon>rosids</taxon>
        <taxon>fabids</taxon>
        <taxon>Malpighiales</taxon>
        <taxon>Salicaceae</taxon>
        <taxon>Saliceae</taxon>
        <taxon>Populus</taxon>
    </lineage>
</organism>
<reference evidence="3" key="1">
    <citation type="journal article" date="2021" name="J. Hered.">
        <title>Genome Assembly of Salicaceae Populus deltoides (Eastern Cottonwood) I-69 Based on Nanopore Sequencing and Hi-C Technologies.</title>
        <authorList>
            <person name="Bai S."/>
            <person name="Wu H."/>
            <person name="Zhang J."/>
            <person name="Pan Z."/>
            <person name="Zhao W."/>
            <person name="Li Z."/>
            <person name="Tong C."/>
        </authorList>
    </citation>
    <scope>NUCLEOTIDE SEQUENCE</scope>
    <source>
        <tissue evidence="3">Leaf</tissue>
    </source>
</reference>
<protein>
    <recommendedName>
        <fullName evidence="2">DYW domain-containing protein</fullName>
    </recommendedName>
</protein>
<dbReference type="EMBL" id="JACEGQ020000001">
    <property type="protein sequence ID" value="KAH8522356.1"/>
    <property type="molecule type" value="Genomic_DNA"/>
</dbReference>
<dbReference type="AlphaFoldDB" id="A0A8T2ZY97"/>
<feature type="domain" description="DYW" evidence="2">
    <location>
        <begin position="54"/>
        <end position="100"/>
    </location>
</feature>
<name>A0A8T2ZY97_POPDE</name>
<accession>A0A8T2ZY97</accession>